<dbReference type="SMART" id="SM00387">
    <property type="entry name" value="HATPase_c"/>
    <property type="match status" value="1"/>
</dbReference>
<dbReference type="RefSeq" id="WP_151129524.1">
    <property type="nucleotide sequence ID" value="NZ_VZQZ01000011.1"/>
</dbReference>
<dbReference type="Gene3D" id="3.30.450.20">
    <property type="entry name" value="PAS domain"/>
    <property type="match status" value="3"/>
</dbReference>
<evidence type="ECO:0000259" key="9">
    <source>
        <dbReference type="PROSITE" id="PS50110"/>
    </source>
</evidence>
<accession>A0A7J4ZMS7</accession>
<dbReference type="SUPFAM" id="SSF53850">
    <property type="entry name" value="Periplasmic binding protein-like II"/>
    <property type="match status" value="1"/>
</dbReference>
<dbReference type="InterPro" id="IPR036890">
    <property type="entry name" value="HATPase_C_sf"/>
</dbReference>
<dbReference type="SMART" id="SM00086">
    <property type="entry name" value="PAC"/>
    <property type="match status" value="3"/>
</dbReference>
<dbReference type="InterPro" id="IPR036097">
    <property type="entry name" value="HisK_dim/P_sf"/>
</dbReference>
<dbReference type="EMBL" id="VZQZ01000011">
    <property type="protein sequence ID" value="KAB0663829.1"/>
    <property type="molecule type" value="Genomic_DNA"/>
</dbReference>
<dbReference type="Gene3D" id="1.10.287.130">
    <property type="match status" value="1"/>
</dbReference>
<dbReference type="SUPFAM" id="SSF47384">
    <property type="entry name" value="Homodimeric domain of signal transducing histidine kinase"/>
    <property type="match status" value="1"/>
</dbReference>
<dbReference type="InterPro" id="IPR003594">
    <property type="entry name" value="HATPase_dom"/>
</dbReference>
<dbReference type="PROSITE" id="PS50112">
    <property type="entry name" value="PAS"/>
    <property type="match status" value="1"/>
</dbReference>
<evidence type="ECO:0000256" key="6">
    <source>
        <dbReference type="PROSITE-ProRule" id="PRU00169"/>
    </source>
</evidence>
<feature type="domain" description="PAS" evidence="10">
    <location>
        <begin position="639"/>
        <end position="710"/>
    </location>
</feature>
<dbReference type="InterPro" id="IPR052162">
    <property type="entry name" value="Sensor_kinase/Photoreceptor"/>
</dbReference>
<dbReference type="SUPFAM" id="SSF55785">
    <property type="entry name" value="PYP-like sensor domain (PAS domain)"/>
    <property type="match status" value="3"/>
</dbReference>
<dbReference type="InterPro" id="IPR004358">
    <property type="entry name" value="Sig_transdc_His_kin-like_C"/>
</dbReference>
<keyword evidence="7" id="KW-1133">Transmembrane helix</keyword>
<keyword evidence="7" id="KW-0472">Membrane</keyword>
<dbReference type="Pfam" id="PF00072">
    <property type="entry name" value="Response_reg"/>
    <property type="match status" value="1"/>
</dbReference>
<dbReference type="PROSITE" id="PS50113">
    <property type="entry name" value="PAC"/>
    <property type="match status" value="3"/>
</dbReference>
<dbReference type="EC" id="2.7.13.3" evidence="2"/>
<dbReference type="SUPFAM" id="SSF55874">
    <property type="entry name" value="ATPase domain of HSP90 chaperone/DNA topoisomerase II/histidine kinase"/>
    <property type="match status" value="1"/>
</dbReference>
<feature type="transmembrane region" description="Helical" evidence="7">
    <location>
        <begin position="342"/>
        <end position="363"/>
    </location>
</feature>
<evidence type="ECO:0000256" key="4">
    <source>
        <dbReference type="ARBA" id="ARBA00022679"/>
    </source>
</evidence>
<keyword evidence="13" id="KW-1185">Reference proteome</keyword>
<dbReference type="Pfam" id="PF13426">
    <property type="entry name" value="PAS_9"/>
    <property type="match status" value="1"/>
</dbReference>
<dbReference type="InterPro" id="IPR000014">
    <property type="entry name" value="PAS"/>
</dbReference>
<dbReference type="Gene3D" id="2.10.70.100">
    <property type="match status" value="1"/>
</dbReference>
<dbReference type="PANTHER" id="PTHR43304">
    <property type="entry name" value="PHYTOCHROME-LIKE PROTEIN CPH1"/>
    <property type="match status" value="1"/>
</dbReference>
<comment type="caution">
    <text evidence="12">The sequence shown here is derived from an EMBL/GenBank/DDBJ whole genome shotgun (WGS) entry which is preliminary data.</text>
</comment>
<proteinExistence type="predicted"/>
<dbReference type="InterPro" id="IPR011006">
    <property type="entry name" value="CheY-like_superfamily"/>
</dbReference>
<dbReference type="InterPro" id="IPR015168">
    <property type="entry name" value="SsuA/THI5"/>
</dbReference>
<organism evidence="12 13">
    <name type="scientific">Oryzomonas japonica</name>
    <dbReference type="NCBI Taxonomy" id="2603858"/>
    <lineage>
        <taxon>Bacteria</taxon>
        <taxon>Pseudomonadati</taxon>
        <taxon>Thermodesulfobacteriota</taxon>
        <taxon>Desulfuromonadia</taxon>
        <taxon>Geobacterales</taxon>
        <taxon>Geobacteraceae</taxon>
        <taxon>Oryzomonas</taxon>
    </lineage>
</organism>
<evidence type="ECO:0000313" key="12">
    <source>
        <dbReference type="EMBL" id="KAB0663829.1"/>
    </source>
</evidence>
<evidence type="ECO:0000256" key="7">
    <source>
        <dbReference type="SAM" id="Phobius"/>
    </source>
</evidence>
<evidence type="ECO:0000256" key="1">
    <source>
        <dbReference type="ARBA" id="ARBA00000085"/>
    </source>
</evidence>
<feature type="modified residue" description="4-aspartylphosphate" evidence="6">
    <location>
        <position position="1081"/>
    </location>
</feature>
<keyword evidence="3 6" id="KW-0597">Phosphoprotein</keyword>
<dbReference type="Pfam" id="PF08448">
    <property type="entry name" value="PAS_4"/>
    <property type="match status" value="1"/>
</dbReference>
<dbReference type="InterPro" id="IPR003661">
    <property type="entry name" value="HisK_dim/P_dom"/>
</dbReference>
<evidence type="ECO:0000256" key="5">
    <source>
        <dbReference type="ARBA" id="ARBA00022777"/>
    </source>
</evidence>
<keyword evidence="7" id="KW-0812">Transmembrane</keyword>
<feature type="domain" description="PAC" evidence="11">
    <location>
        <begin position="714"/>
        <end position="766"/>
    </location>
</feature>
<sequence>MIHSRSKQLIAQLLTLASFLGVILTSIVCNADDARTKQPPQIIDFQLRWKHQFQFAGYYAAIEKGYYKEEGLDVRLHEGAPGKTPVQEVLAGRAQYAEANAELLHERLHGQPLVALAAIFQHSASVLLARTDTGISSPHDLIGKKVMLMDKQNDADFYAMFFNEGINPEKVNIQPSSFDINDLATGKVTAFNSYLTNEPFFLKQKGVDFVVINPINYGIDFYSDILFTSEQELKQHPKRVKAFRSATLRGWQYAMSHRDELIDLLITKYNVKKTREHLQFEADTMRQLILPDLVEMGHMNPGRWQHMADIFVKVGMADNTNFLEGFIYDPYLGSEAPKLRRIVVVVGSISSVSLVIMLILFTIQRRLRKEVGERKTAENALRYSETLLKASQHVAHVGHYTFDLTTGLWTSSEELDAIFGIDENYARDVSGWLNLICEDQREEMSSYLQTRILQNREYFDKKYQIERHSDKAKRWVHGLGRLESDNDGRILRLFGIIQDITEQQKTKEALEASERFLKTIIDSEPECIKMLDNRGNLLMMNRAGLDMVEADSFEQVKGKCAYSLITDSYRNAFMALTEQVFHGIPGILEFEITGLKGRHVWLETHAVPFRNEQGDIISLLGITRDITERRHAEEVIRTGESHYRTLFNNTLIGVAITDVNLKFTEVNEAFSNLVGYSAEELVGRMSITDVSYPDDAEKCIEMVNKIMNHEIDHYSLEKRYLSKTGKIISALIYINAMYNLDGEYVGATGSVLDITELRQAEESRINLEKQLLHSQKLESLGVLAGGIAHDFNNILMTIMGNADLALLRLNPESPSIENLHKIEQASARAADLAKQMLAYSGKGKFVIENLDMNRLLEEMLHMLEVSISKKAVLRLNLSPHLPTVEADATQMRQIVMNLVINASEAIGEKSGVIAITTGCMDCDESYLEKVWLEENITEGLYVYMEIADTGCGMDDKTQAKLFDPFFTTKFTGRGLGMAAVLGIVRGHKGAIKVYSELGKGTSFKILLPASNKPSEIFNNDNYKDDWKSKGKVLLVDDEETIRGIGKEMLQEFGFTTITANDGREAVEIFKQNSDIAFVILDLTMPHMDGEQCFRELRQIKQDVKVIMSSGFSEHEVTQKFAGKGLAGFIQKPYKLSVLKEAIQKIH</sequence>
<dbReference type="PROSITE" id="PS50110">
    <property type="entry name" value="RESPONSE_REGULATORY"/>
    <property type="match status" value="1"/>
</dbReference>
<comment type="catalytic activity">
    <reaction evidence="1">
        <text>ATP + protein L-histidine = ADP + protein N-phospho-L-histidine.</text>
        <dbReference type="EC" id="2.7.13.3"/>
    </reaction>
</comment>
<evidence type="ECO:0000256" key="2">
    <source>
        <dbReference type="ARBA" id="ARBA00012438"/>
    </source>
</evidence>
<keyword evidence="4" id="KW-0808">Transferase</keyword>
<reference evidence="12 13" key="1">
    <citation type="submission" date="2019-09" db="EMBL/GenBank/DDBJ databases">
        <title>Geobacter sp. Red96, a novel strain isolated from paddy soil.</title>
        <authorList>
            <person name="Xu Z."/>
            <person name="Masuda Y."/>
            <person name="Itoh H."/>
            <person name="Senoo K."/>
        </authorList>
    </citation>
    <scope>NUCLEOTIDE SEQUENCE [LARGE SCALE GENOMIC DNA]</scope>
    <source>
        <strain evidence="12 13">Red96</strain>
    </source>
</reference>
<evidence type="ECO:0000313" key="13">
    <source>
        <dbReference type="Proteomes" id="UP000420562"/>
    </source>
</evidence>
<feature type="domain" description="PAC" evidence="11">
    <location>
        <begin position="586"/>
        <end position="638"/>
    </location>
</feature>
<dbReference type="NCBIfam" id="TIGR00229">
    <property type="entry name" value="sensory_box"/>
    <property type="match status" value="3"/>
</dbReference>
<dbReference type="GO" id="GO:0000155">
    <property type="term" value="F:phosphorelay sensor kinase activity"/>
    <property type="evidence" value="ECO:0007669"/>
    <property type="project" value="InterPro"/>
</dbReference>
<dbReference type="SUPFAM" id="SSF52172">
    <property type="entry name" value="CheY-like"/>
    <property type="match status" value="1"/>
</dbReference>
<dbReference type="AlphaFoldDB" id="A0A7J4ZMS7"/>
<keyword evidence="5" id="KW-0418">Kinase</keyword>
<dbReference type="PRINTS" id="PR00344">
    <property type="entry name" value="BCTRLSENSOR"/>
</dbReference>
<dbReference type="InterPro" id="IPR013656">
    <property type="entry name" value="PAS_4"/>
</dbReference>
<feature type="domain" description="Histidine kinase" evidence="8">
    <location>
        <begin position="786"/>
        <end position="1011"/>
    </location>
</feature>
<dbReference type="PANTHER" id="PTHR43304:SF1">
    <property type="entry name" value="PAC DOMAIN-CONTAINING PROTEIN"/>
    <property type="match status" value="1"/>
</dbReference>
<evidence type="ECO:0000259" key="8">
    <source>
        <dbReference type="PROSITE" id="PS50109"/>
    </source>
</evidence>
<dbReference type="Proteomes" id="UP000420562">
    <property type="component" value="Unassembled WGS sequence"/>
</dbReference>
<feature type="domain" description="PAC" evidence="11">
    <location>
        <begin position="459"/>
        <end position="512"/>
    </location>
</feature>
<dbReference type="Pfam" id="PF09084">
    <property type="entry name" value="NMT1"/>
    <property type="match status" value="1"/>
</dbReference>
<dbReference type="Gene3D" id="3.40.50.2300">
    <property type="match status" value="1"/>
</dbReference>
<name>A0A7J4ZMS7_9BACT</name>
<gene>
    <name evidence="12" type="ORF">F6V25_15480</name>
</gene>
<dbReference type="InterPro" id="IPR035965">
    <property type="entry name" value="PAS-like_dom_sf"/>
</dbReference>
<evidence type="ECO:0000259" key="11">
    <source>
        <dbReference type="PROSITE" id="PS50113"/>
    </source>
</evidence>
<dbReference type="SMART" id="SM00448">
    <property type="entry name" value="REC"/>
    <property type="match status" value="1"/>
</dbReference>
<dbReference type="InterPro" id="IPR001789">
    <property type="entry name" value="Sig_transdc_resp-reg_receiver"/>
</dbReference>
<dbReference type="Gene3D" id="3.40.190.10">
    <property type="entry name" value="Periplasmic binding protein-like II"/>
    <property type="match status" value="2"/>
</dbReference>
<evidence type="ECO:0000256" key="3">
    <source>
        <dbReference type="ARBA" id="ARBA00022553"/>
    </source>
</evidence>
<dbReference type="PROSITE" id="PS50109">
    <property type="entry name" value="HIS_KIN"/>
    <property type="match status" value="1"/>
</dbReference>
<protein>
    <recommendedName>
        <fullName evidence="2">histidine kinase</fullName>
        <ecNumber evidence="2">2.7.13.3</ecNumber>
    </recommendedName>
</protein>
<dbReference type="CDD" id="cd00130">
    <property type="entry name" value="PAS"/>
    <property type="match status" value="2"/>
</dbReference>
<dbReference type="InterPro" id="IPR001610">
    <property type="entry name" value="PAC"/>
</dbReference>
<feature type="domain" description="Response regulatory" evidence="9">
    <location>
        <begin position="1031"/>
        <end position="1146"/>
    </location>
</feature>
<dbReference type="InterPro" id="IPR000700">
    <property type="entry name" value="PAS-assoc_C"/>
</dbReference>
<evidence type="ECO:0000259" key="10">
    <source>
        <dbReference type="PROSITE" id="PS50112"/>
    </source>
</evidence>
<dbReference type="CDD" id="cd00082">
    <property type="entry name" value="HisKA"/>
    <property type="match status" value="1"/>
</dbReference>
<dbReference type="Pfam" id="PF02518">
    <property type="entry name" value="HATPase_c"/>
    <property type="match status" value="1"/>
</dbReference>
<dbReference type="Gene3D" id="3.30.565.10">
    <property type="entry name" value="Histidine kinase-like ATPase, C-terminal domain"/>
    <property type="match status" value="1"/>
</dbReference>
<dbReference type="InterPro" id="IPR005467">
    <property type="entry name" value="His_kinase_dom"/>
</dbReference>
<dbReference type="SMART" id="SM00091">
    <property type="entry name" value="PAS"/>
    <property type="match status" value="2"/>
</dbReference>